<evidence type="ECO:0000313" key="3">
    <source>
        <dbReference type="Proteomes" id="UP000489600"/>
    </source>
</evidence>
<organism evidence="2 3">
    <name type="scientific">Arabis nemorensis</name>
    <dbReference type="NCBI Taxonomy" id="586526"/>
    <lineage>
        <taxon>Eukaryota</taxon>
        <taxon>Viridiplantae</taxon>
        <taxon>Streptophyta</taxon>
        <taxon>Embryophyta</taxon>
        <taxon>Tracheophyta</taxon>
        <taxon>Spermatophyta</taxon>
        <taxon>Magnoliopsida</taxon>
        <taxon>eudicotyledons</taxon>
        <taxon>Gunneridae</taxon>
        <taxon>Pentapetalae</taxon>
        <taxon>rosids</taxon>
        <taxon>malvids</taxon>
        <taxon>Brassicales</taxon>
        <taxon>Brassicaceae</taxon>
        <taxon>Arabideae</taxon>
        <taxon>Arabis</taxon>
    </lineage>
</organism>
<name>A0A565BIX7_9BRAS</name>
<evidence type="ECO:0000256" key="1">
    <source>
        <dbReference type="SAM" id="MobiDB-lite"/>
    </source>
</evidence>
<sequence length="129" mass="14824">MAFENRQQSKFDAKFKAMFETKDEKFQKLLECLEPLCKNQVQLNVLASFYVRYDVAINVLHEETILEFCRKEDAKHGLYKYVEGLIEFPISANDGDCCVGKKRKDIGSVVGHGEGTSSKRKKSRSTHKK</sequence>
<keyword evidence="3" id="KW-1185">Reference proteome</keyword>
<feature type="region of interest" description="Disordered" evidence="1">
    <location>
        <begin position="106"/>
        <end position="129"/>
    </location>
</feature>
<proteinExistence type="predicted"/>
<dbReference type="EMBL" id="CABITT030000004">
    <property type="protein sequence ID" value="VVB00809.1"/>
    <property type="molecule type" value="Genomic_DNA"/>
</dbReference>
<dbReference type="AlphaFoldDB" id="A0A565BIX7"/>
<protein>
    <submittedName>
        <fullName evidence="2">Uncharacterized protein</fullName>
    </submittedName>
</protein>
<evidence type="ECO:0000313" key="2">
    <source>
        <dbReference type="EMBL" id="VVB00809.1"/>
    </source>
</evidence>
<dbReference type="OrthoDB" id="1072736at2759"/>
<feature type="compositionally biased region" description="Basic residues" evidence="1">
    <location>
        <begin position="118"/>
        <end position="129"/>
    </location>
</feature>
<accession>A0A565BIX7</accession>
<comment type="caution">
    <text evidence="2">The sequence shown here is derived from an EMBL/GenBank/DDBJ whole genome shotgun (WGS) entry which is preliminary data.</text>
</comment>
<dbReference type="Proteomes" id="UP000489600">
    <property type="component" value="Unassembled WGS sequence"/>
</dbReference>
<reference evidence="2" key="1">
    <citation type="submission" date="2019-07" db="EMBL/GenBank/DDBJ databases">
        <authorList>
            <person name="Dittberner H."/>
        </authorList>
    </citation>
    <scope>NUCLEOTIDE SEQUENCE [LARGE SCALE GENOMIC DNA]</scope>
</reference>
<gene>
    <name evidence="2" type="ORF">ANE_LOCUS11253</name>
</gene>